<evidence type="ECO:0000313" key="1">
    <source>
        <dbReference type="EMBL" id="OLP73524.1"/>
    </source>
</evidence>
<dbReference type="Proteomes" id="UP000186817">
    <property type="component" value="Unassembled WGS sequence"/>
</dbReference>
<reference evidence="1 2" key="1">
    <citation type="submission" date="2016-02" db="EMBL/GenBank/DDBJ databases">
        <title>Genome analysis of coral dinoflagellate symbionts highlights evolutionary adaptations to a symbiotic lifestyle.</title>
        <authorList>
            <person name="Aranda M."/>
            <person name="Li Y."/>
            <person name="Liew Y.J."/>
            <person name="Baumgarten S."/>
            <person name="Simakov O."/>
            <person name="Wilson M."/>
            <person name="Piel J."/>
            <person name="Ashoor H."/>
            <person name="Bougouffa S."/>
            <person name="Bajic V.B."/>
            <person name="Ryu T."/>
            <person name="Ravasi T."/>
            <person name="Bayer T."/>
            <person name="Micklem G."/>
            <person name="Kim H."/>
            <person name="Bhak J."/>
            <person name="Lajeunesse T.C."/>
            <person name="Voolstra C.R."/>
        </authorList>
    </citation>
    <scope>NUCLEOTIDE SEQUENCE [LARGE SCALE GENOMIC DNA]</scope>
    <source>
        <strain evidence="1 2">CCMP2467</strain>
    </source>
</reference>
<protein>
    <submittedName>
        <fullName evidence="1">Uncharacterized protein</fullName>
    </submittedName>
</protein>
<feature type="non-terminal residue" evidence="1">
    <location>
        <position position="41"/>
    </location>
</feature>
<evidence type="ECO:0000313" key="2">
    <source>
        <dbReference type="Proteomes" id="UP000186817"/>
    </source>
</evidence>
<dbReference type="OrthoDB" id="408373at2759"/>
<comment type="caution">
    <text evidence="1">The sequence shown here is derived from an EMBL/GenBank/DDBJ whole genome shotgun (WGS) entry which is preliminary data.</text>
</comment>
<accession>A0A1Q9BSB1</accession>
<sequence>MQDPFASNVIGCFSRLGPNRPANELLEEYAAQGEGRLLVCR</sequence>
<dbReference type="AlphaFoldDB" id="A0A1Q9BSB1"/>
<organism evidence="1 2">
    <name type="scientific">Symbiodinium microadriaticum</name>
    <name type="common">Dinoflagellate</name>
    <name type="synonym">Zooxanthella microadriatica</name>
    <dbReference type="NCBI Taxonomy" id="2951"/>
    <lineage>
        <taxon>Eukaryota</taxon>
        <taxon>Sar</taxon>
        <taxon>Alveolata</taxon>
        <taxon>Dinophyceae</taxon>
        <taxon>Suessiales</taxon>
        <taxon>Symbiodiniaceae</taxon>
        <taxon>Symbiodinium</taxon>
    </lineage>
</organism>
<gene>
    <name evidence="1" type="ORF">AK812_SmicGene47211</name>
</gene>
<dbReference type="EMBL" id="LSRX01005297">
    <property type="protein sequence ID" value="OLP73524.1"/>
    <property type="molecule type" value="Genomic_DNA"/>
</dbReference>
<proteinExistence type="predicted"/>
<keyword evidence="2" id="KW-1185">Reference proteome</keyword>
<name>A0A1Q9BSB1_SYMMI</name>